<evidence type="ECO:0000313" key="3">
    <source>
        <dbReference type="Proteomes" id="UP001187415"/>
    </source>
</evidence>
<comment type="caution">
    <text evidence="2">The sequence shown here is derived from an EMBL/GenBank/DDBJ whole genome shotgun (WGS) entry which is preliminary data.</text>
</comment>
<evidence type="ECO:0000256" key="1">
    <source>
        <dbReference type="SAM" id="MobiDB-lite"/>
    </source>
</evidence>
<sequence length="307" mass="34183">MKSSYSFGFREPDGSGLKRSGKSGRWGLNVAQRQNQTVEDGIPQIDRSTASDISMRSFIYVQAAAKLVSTAYVLNRSKRFMGGSKQRQMTSVPLPPISRSKAISGKGQDTASLPAPRKDSAKPKGYITHLKTTNMKTENVFHMLDIQCGKANQESNRHNKISVAGSKTAVHNSETRNRQNKEPLDGQPTATLTEVQQKKNCTGDPRANESSTVMPVKVKLDAPVCEARQQRGLCSNDSAIETESEGSENKGRLERPKEDSDEEYYTDWRIAEWVQKVNSSFFATRNYELKCLNPADEQDVATMKIRN</sequence>
<feature type="region of interest" description="Disordered" evidence="1">
    <location>
        <begin position="236"/>
        <end position="262"/>
    </location>
</feature>
<feature type="region of interest" description="Disordered" evidence="1">
    <location>
        <begin position="1"/>
        <end position="27"/>
    </location>
</feature>
<accession>A0AA88LWZ8</accession>
<feature type="compositionally biased region" description="Basic and acidic residues" evidence="1">
    <location>
        <begin position="247"/>
        <end position="258"/>
    </location>
</feature>
<name>A0AA88LWZ8_CHASR</name>
<feature type="compositionally biased region" description="Low complexity" evidence="1">
    <location>
        <begin position="14"/>
        <end position="27"/>
    </location>
</feature>
<gene>
    <name evidence="2" type="ORF">Q5P01_020082</name>
</gene>
<organism evidence="2 3">
    <name type="scientific">Channa striata</name>
    <name type="common">Snakehead murrel</name>
    <name type="synonym">Ophicephalus striatus</name>
    <dbReference type="NCBI Taxonomy" id="64152"/>
    <lineage>
        <taxon>Eukaryota</taxon>
        <taxon>Metazoa</taxon>
        <taxon>Chordata</taxon>
        <taxon>Craniata</taxon>
        <taxon>Vertebrata</taxon>
        <taxon>Euteleostomi</taxon>
        <taxon>Actinopterygii</taxon>
        <taxon>Neopterygii</taxon>
        <taxon>Teleostei</taxon>
        <taxon>Neoteleostei</taxon>
        <taxon>Acanthomorphata</taxon>
        <taxon>Anabantaria</taxon>
        <taxon>Anabantiformes</taxon>
        <taxon>Channoidei</taxon>
        <taxon>Channidae</taxon>
        <taxon>Channa</taxon>
    </lineage>
</organism>
<dbReference type="EMBL" id="JAUPFM010000016">
    <property type="protein sequence ID" value="KAK2825868.1"/>
    <property type="molecule type" value="Genomic_DNA"/>
</dbReference>
<protein>
    <submittedName>
        <fullName evidence="2">Uncharacterized protein</fullName>
    </submittedName>
</protein>
<feature type="region of interest" description="Disordered" evidence="1">
    <location>
        <begin position="82"/>
        <end position="123"/>
    </location>
</feature>
<reference evidence="2" key="1">
    <citation type="submission" date="2023-07" db="EMBL/GenBank/DDBJ databases">
        <title>Chromosome-level Genome Assembly of Striped Snakehead (Channa striata).</title>
        <authorList>
            <person name="Liu H."/>
        </authorList>
    </citation>
    <scope>NUCLEOTIDE SEQUENCE</scope>
    <source>
        <strain evidence="2">Gz</strain>
        <tissue evidence="2">Muscle</tissue>
    </source>
</reference>
<dbReference type="AlphaFoldDB" id="A0AA88LWZ8"/>
<feature type="compositionally biased region" description="Basic and acidic residues" evidence="1">
    <location>
        <begin position="173"/>
        <end position="184"/>
    </location>
</feature>
<feature type="region of interest" description="Disordered" evidence="1">
    <location>
        <begin position="162"/>
        <end position="189"/>
    </location>
</feature>
<keyword evidence="3" id="KW-1185">Reference proteome</keyword>
<feature type="region of interest" description="Disordered" evidence="1">
    <location>
        <begin position="196"/>
        <end position="215"/>
    </location>
</feature>
<evidence type="ECO:0000313" key="2">
    <source>
        <dbReference type="EMBL" id="KAK2825868.1"/>
    </source>
</evidence>
<dbReference type="Proteomes" id="UP001187415">
    <property type="component" value="Unassembled WGS sequence"/>
</dbReference>
<proteinExistence type="predicted"/>